<dbReference type="InParanoid" id="A0A0C9ZYH4"/>
<name>A0A0C9ZYH4_9AGAM</name>
<dbReference type="AlphaFoldDB" id="A0A0C9ZYH4"/>
<protein>
    <submittedName>
        <fullName evidence="2">Uncharacterized protein</fullName>
    </submittedName>
</protein>
<sequence>MRIGESMENVRSMMLNIFGYGPLGVVVGSVHHLVGAKPALFARRRYIASRVSPTTSRMDSRSSKRTRPFGLRRARSTASIVSGCSDTSCSCLHETALPSITYPFKVIERADK</sequence>
<dbReference type="Proteomes" id="UP000054485">
    <property type="component" value="Unassembled WGS sequence"/>
</dbReference>
<dbReference type="EMBL" id="KN835747">
    <property type="protein sequence ID" value="KIK34486.1"/>
    <property type="molecule type" value="Genomic_DNA"/>
</dbReference>
<organism evidence="2 3">
    <name type="scientific">Suillus luteus UH-Slu-Lm8-n1</name>
    <dbReference type="NCBI Taxonomy" id="930992"/>
    <lineage>
        <taxon>Eukaryota</taxon>
        <taxon>Fungi</taxon>
        <taxon>Dikarya</taxon>
        <taxon>Basidiomycota</taxon>
        <taxon>Agaricomycotina</taxon>
        <taxon>Agaricomycetes</taxon>
        <taxon>Agaricomycetidae</taxon>
        <taxon>Boletales</taxon>
        <taxon>Suillineae</taxon>
        <taxon>Suillaceae</taxon>
        <taxon>Suillus</taxon>
    </lineage>
</organism>
<gene>
    <name evidence="2" type="ORF">CY34DRAFT_639537</name>
</gene>
<keyword evidence="1" id="KW-0812">Transmembrane</keyword>
<evidence type="ECO:0000313" key="3">
    <source>
        <dbReference type="Proteomes" id="UP000054485"/>
    </source>
</evidence>
<proteinExistence type="predicted"/>
<dbReference type="HOGENOM" id="CLU_2147533_0_0_1"/>
<evidence type="ECO:0000313" key="2">
    <source>
        <dbReference type="EMBL" id="KIK34486.1"/>
    </source>
</evidence>
<keyword evidence="1" id="KW-0472">Membrane</keyword>
<keyword evidence="1" id="KW-1133">Transmembrane helix</keyword>
<feature type="transmembrane region" description="Helical" evidence="1">
    <location>
        <begin position="17"/>
        <end position="36"/>
    </location>
</feature>
<evidence type="ECO:0000256" key="1">
    <source>
        <dbReference type="SAM" id="Phobius"/>
    </source>
</evidence>
<accession>A0A0C9ZYH4</accession>
<reference evidence="2 3" key="1">
    <citation type="submission" date="2014-04" db="EMBL/GenBank/DDBJ databases">
        <authorList>
            <consortium name="DOE Joint Genome Institute"/>
            <person name="Kuo A."/>
            <person name="Ruytinx J."/>
            <person name="Rineau F."/>
            <person name="Colpaert J."/>
            <person name="Kohler A."/>
            <person name="Nagy L.G."/>
            <person name="Floudas D."/>
            <person name="Copeland A."/>
            <person name="Barry K.W."/>
            <person name="Cichocki N."/>
            <person name="Veneault-Fourrey C."/>
            <person name="LaButti K."/>
            <person name="Lindquist E.A."/>
            <person name="Lipzen A."/>
            <person name="Lundell T."/>
            <person name="Morin E."/>
            <person name="Murat C."/>
            <person name="Sun H."/>
            <person name="Tunlid A."/>
            <person name="Henrissat B."/>
            <person name="Grigoriev I.V."/>
            <person name="Hibbett D.S."/>
            <person name="Martin F."/>
            <person name="Nordberg H.P."/>
            <person name="Cantor M.N."/>
            <person name="Hua S.X."/>
        </authorList>
    </citation>
    <scope>NUCLEOTIDE SEQUENCE [LARGE SCALE GENOMIC DNA]</scope>
    <source>
        <strain evidence="2 3">UH-Slu-Lm8-n1</strain>
    </source>
</reference>
<keyword evidence="3" id="KW-1185">Reference proteome</keyword>
<reference evidence="3" key="2">
    <citation type="submission" date="2015-01" db="EMBL/GenBank/DDBJ databases">
        <title>Evolutionary Origins and Diversification of the Mycorrhizal Mutualists.</title>
        <authorList>
            <consortium name="DOE Joint Genome Institute"/>
            <consortium name="Mycorrhizal Genomics Consortium"/>
            <person name="Kohler A."/>
            <person name="Kuo A."/>
            <person name="Nagy L.G."/>
            <person name="Floudas D."/>
            <person name="Copeland A."/>
            <person name="Barry K.W."/>
            <person name="Cichocki N."/>
            <person name="Veneault-Fourrey C."/>
            <person name="LaButti K."/>
            <person name="Lindquist E.A."/>
            <person name="Lipzen A."/>
            <person name="Lundell T."/>
            <person name="Morin E."/>
            <person name="Murat C."/>
            <person name="Riley R."/>
            <person name="Ohm R."/>
            <person name="Sun H."/>
            <person name="Tunlid A."/>
            <person name="Henrissat B."/>
            <person name="Grigoriev I.V."/>
            <person name="Hibbett D.S."/>
            <person name="Martin F."/>
        </authorList>
    </citation>
    <scope>NUCLEOTIDE SEQUENCE [LARGE SCALE GENOMIC DNA]</scope>
    <source>
        <strain evidence="3">UH-Slu-Lm8-n1</strain>
    </source>
</reference>